<organism evidence="1 2">
    <name type="scientific">Sediminibacillus albus</name>
    <dbReference type="NCBI Taxonomy" id="407036"/>
    <lineage>
        <taxon>Bacteria</taxon>
        <taxon>Bacillati</taxon>
        <taxon>Bacillota</taxon>
        <taxon>Bacilli</taxon>
        <taxon>Bacillales</taxon>
        <taxon>Bacillaceae</taxon>
        <taxon>Sediminibacillus</taxon>
    </lineage>
</organism>
<reference evidence="1 2" key="1">
    <citation type="submission" date="2016-10" db="EMBL/GenBank/DDBJ databases">
        <authorList>
            <person name="de Groot N.N."/>
        </authorList>
    </citation>
    <scope>NUCLEOTIDE SEQUENCE [LARGE SCALE GENOMIC DNA]</scope>
    <source>
        <strain evidence="1 2">CGMCC 1.6502</strain>
    </source>
</reference>
<keyword evidence="2" id="KW-1185">Reference proteome</keyword>
<name>A0A1G8YC45_9BACI</name>
<evidence type="ECO:0000313" key="1">
    <source>
        <dbReference type="EMBL" id="SDJ99805.1"/>
    </source>
</evidence>
<protein>
    <submittedName>
        <fullName evidence="1">Uncharacterized protein</fullName>
    </submittedName>
</protein>
<dbReference type="Proteomes" id="UP000198694">
    <property type="component" value="Unassembled WGS sequence"/>
</dbReference>
<gene>
    <name evidence="1" type="ORF">SAMN05216243_1503</name>
</gene>
<dbReference type="STRING" id="407036.SAMN05216243_1503"/>
<sequence length="73" mass="8265">MIYIAKKVIVSDKRANISRFHVDADFQRRKFTETPAGGKASAAIHRTQKMAPLLSRRLKPCRGKLKYASCSLM</sequence>
<proteinExistence type="predicted"/>
<evidence type="ECO:0000313" key="2">
    <source>
        <dbReference type="Proteomes" id="UP000198694"/>
    </source>
</evidence>
<dbReference type="AlphaFoldDB" id="A0A1G8YC45"/>
<dbReference type="EMBL" id="FNFL01000002">
    <property type="protein sequence ID" value="SDJ99805.1"/>
    <property type="molecule type" value="Genomic_DNA"/>
</dbReference>
<accession>A0A1G8YC45</accession>